<comment type="caution">
    <text evidence="2">The sequence shown here is derived from an EMBL/GenBank/DDBJ whole genome shotgun (WGS) entry which is preliminary data.</text>
</comment>
<dbReference type="Proteomes" id="UP000299084">
    <property type="component" value="Unassembled WGS sequence"/>
</dbReference>
<gene>
    <name evidence="2" type="ORF">Cadr_000030634</name>
</gene>
<name>A0A5N4C4B8_CAMDR</name>
<dbReference type="EMBL" id="JWIN03000036">
    <property type="protein sequence ID" value="KAB1253723.1"/>
    <property type="molecule type" value="Genomic_DNA"/>
</dbReference>
<organism evidence="2 3">
    <name type="scientific">Camelus dromedarius</name>
    <name type="common">Dromedary</name>
    <name type="synonym">Arabian camel</name>
    <dbReference type="NCBI Taxonomy" id="9838"/>
    <lineage>
        <taxon>Eukaryota</taxon>
        <taxon>Metazoa</taxon>
        <taxon>Chordata</taxon>
        <taxon>Craniata</taxon>
        <taxon>Vertebrata</taxon>
        <taxon>Euteleostomi</taxon>
        <taxon>Mammalia</taxon>
        <taxon>Eutheria</taxon>
        <taxon>Laurasiatheria</taxon>
        <taxon>Artiodactyla</taxon>
        <taxon>Tylopoda</taxon>
        <taxon>Camelidae</taxon>
        <taxon>Camelus</taxon>
    </lineage>
</organism>
<accession>A0A5N4C4B8</accession>
<proteinExistence type="predicted"/>
<feature type="region of interest" description="Disordered" evidence="1">
    <location>
        <begin position="447"/>
        <end position="472"/>
    </location>
</feature>
<feature type="region of interest" description="Disordered" evidence="1">
    <location>
        <begin position="609"/>
        <end position="652"/>
    </location>
</feature>
<feature type="compositionally biased region" description="Basic residues" evidence="1">
    <location>
        <begin position="627"/>
        <end position="640"/>
    </location>
</feature>
<protein>
    <submittedName>
        <fullName evidence="2">Uncharacterized protein</fullName>
    </submittedName>
</protein>
<evidence type="ECO:0000313" key="2">
    <source>
        <dbReference type="EMBL" id="KAB1253723.1"/>
    </source>
</evidence>
<feature type="compositionally biased region" description="Basic and acidic residues" evidence="1">
    <location>
        <begin position="617"/>
        <end position="626"/>
    </location>
</feature>
<sequence length="652" mass="70897">MRSGYTAVRLEKLPSPRMLGTEKGVSCCPRLMPLGGPFGVTVNVTVRVLCDLAGVTAIHGLGGTSVWVHFINVWKRSQMHTNREEHRGILRRWQRSTCGLNRPQTGVLTVSPPRPLSAQGGSLTHRNRGFASQGLLTGQRKSSFPSFSLTALLPDLSPCLHSRLGSLYFFPVLAPTPHGFQLHCEEAVGTETQLSLFYFMFLRDVYCRAHPYPVLRSAVHMGGRVSESSLAPLIPTRSLQQVAVTFSESQSPSVCTRRSAAPPLRFLNPLATTLGHSLKRKSTGRISSFSGEPRLRSAGRRLLFQLDVVLAVRTVLVLVFSRHQGGFAPPAGLQLPAQEEARPDERTLRAHLSSKLGLVPAAKTRGSGSHVLRRSVGVRRRRSRLWLTQCCANTALPSSQVPESSPVEARCLFSGCSLLSLPSAPLHCQAAFSSACVLGGLQRLQQDKEEQGNRGGGPVASHGLPGPTPRGRLELRELTSWPSIPQLLGDGDVCDLGFFLTMHAKEVFPSHPFQPGAEVGTGIRTVRSNPQASPRGERQEMGTCGKFSGDRFAVFPGADLRGPGTPLLTDSSFLRSDLQPWILQPPGRHALPAVQRQPGVRSESVLKLSSSSPGQHVWEREPDGHHNCHTQHGHLLPRQRHAAETTAATTRS</sequence>
<keyword evidence="3" id="KW-1185">Reference proteome</keyword>
<reference evidence="2 3" key="1">
    <citation type="journal article" date="2019" name="Mol. Ecol. Resour.">
        <title>Improving Illumina assemblies with Hi-C and long reads: an example with the North African dromedary.</title>
        <authorList>
            <person name="Elbers J.P."/>
            <person name="Rogers M.F."/>
            <person name="Perelman P.L."/>
            <person name="Proskuryakova A.A."/>
            <person name="Serdyukova N.A."/>
            <person name="Johnson W.E."/>
            <person name="Horin P."/>
            <person name="Corander J."/>
            <person name="Murphy D."/>
            <person name="Burger P.A."/>
        </authorList>
    </citation>
    <scope>NUCLEOTIDE SEQUENCE [LARGE SCALE GENOMIC DNA]</scope>
    <source>
        <strain evidence="2">Drom800</strain>
        <tissue evidence="2">Blood</tissue>
    </source>
</reference>
<evidence type="ECO:0000313" key="3">
    <source>
        <dbReference type="Proteomes" id="UP000299084"/>
    </source>
</evidence>
<evidence type="ECO:0000256" key="1">
    <source>
        <dbReference type="SAM" id="MobiDB-lite"/>
    </source>
</evidence>
<dbReference type="AlphaFoldDB" id="A0A5N4C4B8"/>